<dbReference type="InterPro" id="IPR024524">
    <property type="entry name" value="DUF3800"/>
</dbReference>
<dbReference type="Pfam" id="PF12686">
    <property type="entry name" value="DUF3800"/>
    <property type="match status" value="1"/>
</dbReference>
<dbReference type="EMBL" id="BDUD01000001">
    <property type="protein sequence ID" value="GBG17635.1"/>
    <property type="molecule type" value="Genomic_DNA"/>
</dbReference>
<proteinExistence type="predicted"/>
<accession>A0A2R5FHF8</accession>
<gene>
    <name evidence="1" type="ORF">NIES4072_12960</name>
</gene>
<dbReference type="OrthoDB" id="581472at2"/>
<evidence type="ECO:0000313" key="2">
    <source>
        <dbReference type="Proteomes" id="UP000245124"/>
    </source>
</evidence>
<dbReference type="AlphaFoldDB" id="A0A2R5FHF8"/>
<name>A0A2R5FHF8_NOSCO</name>
<comment type="caution">
    <text evidence="1">The sequence shown here is derived from an EMBL/GenBank/DDBJ whole genome shotgun (WGS) entry which is preliminary data.</text>
</comment>
<dbReference type="Proteomes" id="UP000245124">
    <property type="component" value="Unassembled WGS sequence"/>
</dbReference>
<evidence type="ECO:0008006" key="3">
    <source>
        <dbReference type="Google" id="ProtNLM"/>
    </source>
</evidence>
<sequence>MYLLYADESGTTHDSNQQYFVLAGFCVFERQGYWISDQLDQIAARFDPADPVSVELHGSPMLSGRGKWRSYPKSDREKAIEDILQVFLQSHPSNRLFASVIKKTVVSPKDPVEVAFEQLASRFDRYLIRLHKNDNTQRGIIIFDKSTYETTIQSLATDFRTIGYSWGVIRNFSEVPLFLDSKASRLIQLADILAYAIFRYFEKGDSKFFSIIQSRLDSEGGIVHGLHIQQ</sequence>
<evidence type="ECO:0000313" key="1">
    <source>
        <dbReference type="EMBL" id="GBG17635.1"/>
    </source>
</evidence>
<reference evidence="1 2" key="1">
    <citation type="submission" date="2017-06" db="EMBL/GenBank/DDBJ databases">
        <title>Genome sequencing of cyanobaciteial culture collection at National Institute for Environmental Studies (NIES).</title>
        <authorList>
            <person name="Hirose Y."/>
            <person name="Shimura Y."/>
            <person name="Fujisawa T."/>
            <person name="Nakamura Y."/>
            <person name="Kawachi M."/>
        </authorList>
    </citation>
    <scope>NUCLEOTIDE SEQUENCE [LARGE SCALE GENOMIC DNA]</scope>
    <source>
        <strain evidence="1 2">NIES-4072</strain>
    </source>
</reference>
<organism evidence="1 2">
    <name type="scientific">Nostoc commune NIES-4072</name>
    <dbReference type="NCBI Taxonomy" id="2005467"/>
    <lineage>
        <taxon>Bacteria</taxon>
        <taxon>Bacillati</taxon>
        <taxon>Cyanobacteriota</taxon>
        <taxon>Cyanophyceae</taxon>
        <taxon>Nostocales</taxon>
        <taxon>Nostocaceae</taxon>
        <taxon>Nostoc</taxon>
    </lineage>
</organism>
<protein>
    <recommendedName>
        <fullName evidence="3">DUF3800 domain-containing protein</fullName>
    </recommendedName>
</protein>
<keyword evidence="2" id="KW-1185">Reference proteome</keyword>